<dbReference type="GO" id="GO:0004190">
    <property type="term" value="F:aspartic-type endopeptidase activity"/>
    <property type="evidence" value="ECO:0007669"/>
    <property type="project" value="UniProtKB-KW"/>
</dbReference>
<evidence type="ECO:0000256" key="5">
    <source>
        <dbReference type="ARBA" id="ARBA00022801"/>
    </source>
</evidence>
<evidence type="ECO:0000313" key="10">
    <source>
        <dbReference type="EMBL" id="KAK4085988.1"/>
    </source>
</evidence>
<evidence type="ECO:0000256" key="8">
    <source>
        <dbReference type="SAM" id="MobiDB-lite"/>
    </source>
</evidence>
<dbReference type="SUPFAM" id="SSF50630">
    <property type="entry name" value="Acid proteases"/>
    <property type="match status" value="1"/>
</dbReference>
<dbReference type="InterPro" id="IPR033121">
    <property type="entry name" value="PEPTIDASE_A1"/>
</dbReference>
<dbReference type="GO" id="GO:0006508">
    <property type="term" value="P:proteolysis"/>
    <property type="evidence" value="ECO:0007669"/>
    <property type="project" value="UniProtKB-KW"/>
</dbReference>
<keyword evidence="4 7" id="KW-0064">Aspartyl protease</keyword>
<dbReference type="Proteomes" id="UP001287286">
    <property type="component" value="Unassembled WGS sequence"/>
</dbReference>
<accession>A0A2U3E0A8</accession>
<feature type="region of interest" description="Disordered" evidence="8">
    <location>
        <begin position="610"/>
        <end position="652"/>
    </location>
</feature>
<comment type="caution">
    <text evidence="11">The sequence shown here is derived from an EMBL/GenBank/DDBJ whole genome shotgun (WGS) entry which is preliminary data.</text>
</comment>
<evidence type="ECO:0000313" key="11">
    <source>
        <dbReference type="EMBL" id="PWI67948.1"/>
    </source>
</evidence>
<evidence type="ECO:0000256" key="6">
    <source>
        <dbReference type="PIRSR" id="PIRSR601461-1"/>
    </source>
</evidence>
<dbReference type="PRINTS" id="PR00792">
    <property type="entry name" value="PEPSIN"/>
</dbReference>
<reference evidence="11" key="1">
    <citation type="submission" date="2015-05" db="EMBL/GenBank/DDBJ databases">
        <authorList>
            <person name="Wang D.B."/>
            <person name="Wang M."/>
        </authorList>
    </citation>
    <scope>NUCLEOTIDE SEQUENCE</scope>
    <source>
        <strain evidence="11">36-1</strain>
    </source>
</reference>
<evidence type="ECO:0000256" key="2">
    <source>
        <dbReference type="ARBA" id="ARBA00022670"/>
    </source>
</evidence>
<feature type="domain" description="Peptidase A1" evidence="9">
    <location>
        <begin position="742"/>
        <end position="1112"/>
    </location>
</feature>
<dbReference type="PANTHER" id="PTHR47966:SF65">
    <property type="entry name" value="ASPARTIC-TYPE ENDOPEPTIDASE"/>
    <property type="match status" value="1"/>
</dbReference>
<dbReference type="AlphaFoldDB" id="A0A2U3E0A8"/>
<evidence type="ECO:0000256" key="3">
    <source>
        <dbReference type="ARBA" id="ARBA00022729"/>
    </source>
</evidence>
<feature type="active site" evidence="6">
    <location>
        <position position="978"/>
    </location>
</feature>
<keyword evidence="5 7" id="KW-0378">Hydrolase</keyword>
<evidence type="ECO:0000313" key="12">
    <source>
        <dbReference type="Proteomes" id="UP000245956"/>
    </source>
</evidence>
<evidence type="ECO:0000256" key="4">
    <source>
        <dbReference type="ARBA" id="ARBA00022750"/>
    </source>
</evidence>
<dbReference type="InterPro" id="IPR001461">
    <property type="entry name" value="Aspartic_peptidase_A1"/>
</dbReference>
<dbReference type="EMBL" id="JAWRVI010000045">
    <property type="protein sequence ID" value="KAK4085988.1"/>
    <property type="molecule type" value="Genomic_DNA"/>
</dbReference>
<evidence type="ECO:0000256" key="7">
    <source>
        <dbReference type="RuleBase" id="RU000454"/>
    </source>
</evidence>
<reference evidence="11 12" key="2">
    <citation type="journal article" date="2016" name="Front. Microbiol.">
        <title>Genome and transcriptome sequences reveal the specific parasitism of the nematophagous Purpureocillium lilacinum 36-1.</title>
        <authorList>
            <person name="Xie J."/>
            <person name="Li S."/>
            <person name="Mo C."/>
            <person name="Xiao X."/>
            <person name="Peng D."/>
            <person name="Wang G."/>
            <person name="Xiao Y."/>
        </authorList>
    </citation>
    <scope>NUCLEOTIDE SEQUENCE [LARGE SCALE GENOMIC DNA]</scope>
    <source>
        <strain evidence="11 12">36-1</strain>
    </source>
</reference>
<dbReference type="InterPro" id="IPR033876">
    <property type="entry name" value="SAP-like"/>
</dbReference>
<name>A0A2U3E0A8_PURLI</name>
<evidence type="ECO:0000259" key="9">
    <source>
        <dbReference type="PROSITE" id="PS51767"/>
    </source>
</evidence>
<dbReference type="Pfam" id="PF00026">
    <property type="entry name" value="Asp"/>
    <property type="match status" value="1"/>
</dbReference>
<organism evidence="11 12">
    <name type="scientific">Purpureocillium lilacinum</name>
    <name type="common">Paecilomyces lilacinus</name>
    <dbReference type="NCBI Taxonomy" id="33203"/>
    <lineage>
        <taxon>Eukaryota</taxon>
        <taxon>Fungi</taxon>
        <taxon>Dikarya</taxon>
        <taxon>Ascomycota</taxon>
        <taxon>Pezizomycotina</taxon>
        <taxon>Sordariomycetes</taxon>
        <taxon>Hypocreomycetidae</taxon>
        <taxon>Hypocreales</taxon>
        <taxon>Ophiocordycipitaceae</taxon>
        <taxon>Purpureocillium</taxon>
    </lineage>
</organism>
<gene>
    <name evidence="11" type="ORF">PCL_02349</name>
    <name evidence="10" type="ORF">Purlil1_9729</name>
</gene>
<keyword evidence="2 7" id="KW-0645">Protease</keyword>
<sequence>MCIDNRDLYSACGHCTPSKCCSEPCTEYVARRAGGNGSGSSQPICRQHRCYITVHPDWCEKCITQISNIVSNNAHAAARNPSQIGRYWQERTRLEAPDLHPREPRLFMAPAFLWEELAAAAAAPCYLPLDELTRGEMLRGRRSFAGARHWRNILEREMARCVPEAVLIDGLLWPNKPWLADRHVGRRRDDDGDGNGDDVPALATTRLAEIAGLAQALTMRWVVSENPDRYNPLASEGPNQLGIYDLFATPRDVTMCYITSLLYTVCLHNSAATRNDFCVKGKCKPRKQRTELKPGWCPQCKASLSGGQLFAARPGDLAAPSTMWRYWLWVSRQQPAPSLAGPVKEHMIADVDRAEINHATSAAADREWAARMMGKIRGGGAEAVKVRKKEWVNDGREKKLREAVEQAQYVTMRWAQGLALTHDEDSSRARATQQQPMARLVRVCMRRCAPGGDGGWHVRRGGRARFATCPEPLCPSRGALSAALCDAQCAARIPRARARFGRWPFALHGVTLGVEVRVQGRRPHSMRSDSQLRNPEPGAWLASSTIITAGIMESFNPHWANHHQGQSSRIWVTAFPKKMPVIQSAWPASAIHLFFWSPLPSFSPLRCDGDDDDDDDGRRSCATTSRHDARAARSDTTAAPLPSTAAHDHRATPLTNNASPVLFCLLARAYSPRSLAMPPPSANAIALLGLVAAAAVSTVSAGTVSVPFVRRAHEVLPSSLSRRGDGSSIGLEALNNITGGGYYADFSVGTPPQKLSFLLDTGSSDTWVNSVAADLCTDKDRQQQQQLWCQTQCALLLELLYHLRTLLTLSVLPVNPNASSTFKTVDKDAFNITYLDRRNIQGDYVNDTLTIHGKQIKNQQLGLALRSVRPTGIMGLGYSANVASNKTYPTVVDNMVAQGVIDTAVFSLYLNDADAKSGTILFGGVDSQKYYGTLATLPLTNGLVYNASEPTPYYAVALRGLSVDGVKLQDLQGVAILDSGSSLTLLPKGPVKDIYDKFGVISIDQIPVPLVDCAYRGDKGKGVRFSFKFDNKTIRVPVDEMVLDYFPEDAQRILKGDALKALFGSWKSVCVFGIASAYDYGVKSDNWALLGDPFLRSAYVVYDMANRQVGLAQANVNNDKSNVVEIKKGAKSLPDVAGVAEPSAAGQLSPRHGVATAGLLVAVAAILSTL</sequence>
<reference evidence="10" key="3">
    <citation type="submission" date="2023-11" db="EMBL/GenBank/DDBJ databases">
        <authorList>
            <person name="Beijen E."/>
            <person name="Ohm R.A."/>
        </authorList>
    </citation>
    <scope>NUCLEOTIDE SEQUENCE</scope>
    <source>
        <strain evidence="10">CBS 150709</strain>
    </source>
</reference>
<evidence type="ECO:0000313" key="13">
    <source>
        <dbReference type="Proteomes" id="UP001287286"/>
    </source>
</evidence>
<protein>
    <recommendedName>
        <fullName evidence="9">Peptidase A1 domain-containing protein</fullName>
    </recommendedName>
</protein>
<dbReference type="PANTHER" id="PTHR47966">
    <property type="entry name" value="BETA-SITE APP-CLEAVING ENZYME, ISOFORM A-RELATED"/>
    <property type="match status" value="1"/>
</dbReference>
<dbReference type="CDD" id="cd05474">
    <property type="entry name" value="SAP_like"/>
    <property type="match status" value="1"/>
</dbReference>
<feature type="active site" evidence="6">
    <location>
        <position position="760"/>
    </location>
</feature>
<dbReference type="EMBL" id="LCWV01000016">
    <property type="protein sequence ID" value="PWI67948.1"/>
    <property type="molecule type" value="Genomic_DNA"/>
</dbReference>
<evidence type="ECO:0000256" key="1">
    <source>
        <dbReference type="ARBA" id="ARBA00007447"/>
    </source>
</evidence>
<keyword evidence="3" id="KW-0732">Signal</keyword>
<reference evidence="10 13" key="4">
    <citation type="journal article" date="2024" name="Microbiol. Resour. Announc.">
        <title>Genome annotations for the ascomycete fungi Trichoderma harzianum, Trichoderma aggressivum, and Purpureocillium lilacinum.</title>
        <authorList>
            <person name="Beijen E.P.W."/>
            <person name="Ohm R.A."/>
        </authorList>
    </citation>
    <scope>NUCLEOTIDE SEQUENCE [LARGE SCALE GENOMIC DNA]</scope>
    <source>
        <strain evidence="10 13">CBS 150709</strain>
    </source>
</reference>
<keyword evidence="13" id="KW-1185">Reference proteome</keyword>
<dbReference type="InterPro" id="IPR021109">
    <property type="entry name" value="Peptidase_aspartic_dom_sf"/>
</dbReference>
<dbReference type="PROSITE" id="PS00141">
    <property type="entry name" value="ASP_PROTEASE"/>
    <property type="match status" value="2"/>
</dbReference>
<comment type="similarity">
    <text evidence="1 7">Belongs to the peptidase A1 family.</text>
</comment>
<dbReference type="PROSITE" id="PS51767">
    <property type="entry name" value="PEPTIDASE_A1"/>
    <property type="match status" value="1"/>
</dbReference>
<dbReference type="InterPro" id="IPR001969">
    <property type="entry name" value="Aspartic_peptidase_AS"/>
</dbReference>
<dbReference type="Gene3D" id="2.40.70.10">
    <property type="entry name" value="Acid Proteases"/>
    <property type="match status" value="2"/>
</dbReference>
<proteinExistence type="inferred from homology"/>
<dbReference type="Proteomes" id="UP000245956">
    <property type="component" value="Unassembled WGS sequence"/>
</dbReference>